<name>A0A368G944_ANCCA</name>
<evidence type="ECO:0000259" key="2">
    <source>
        <dbReference type="Pfam" id="PF07245"/>
    </source>
</evidence>
<dbReference type="Proteomes" id="UP000252519">
    <property type="component" value="Unassembled WGS sequence"/>
</dbReference>
<feature type="transmembrane region" description="Helical" evidence="1">
    <location>
        <begin position="501"/>
        <end position="521"/>
    </location>
</feature>
<dbReference type="InterPro" id="IPR043603">
    <property type="entry name" value="Phlebo_G2_C"/>
</dbReference>
<proteinExistence type="predicted"/>
<gene>
    <name evidence="4" type="ORF">ANCCAN_14531</name>
</gene>
<accession>A0A368G944</accession>
<dbReference type="Pfam" id="PF07245">
    <property type="entry name" value="Phlebovirus_G2"/>
    <property type="match status" value="1"/>
</dbReference>
<dbReference type="Gene3D" id="2.60.40.3770">
    <property type="match status" value="1"/>
</dbReference>
<feature type="domain" description="Phlebovirus glycoprotein G2 fusion" evidence="2">
    <location>
        <begin position="61"/>
        <end position="355"/>
    </location>
</feature>
<dbReference type="AlphaFoldDB" id="A0A368G944"/>
<dbReference type="Pfam" id="PF19019">
    <property type="entry name" value="Phlebo_G2_C"/>
    <property type="match status" value="1"/>
</dbReference>
<dbReference type="EMBL" id="JOJR01000333">
    <property type="protein sequence ID" value="RCN39530.1"/>
    <property type="molecule type" value="Genomic_DNA"/>
</dbReference>
<evidence type="ECO:0000256" key="1">
    <source>
        <dbReference type="SAM" id="Phobius"/>
    </source>
</evidence>
<dbReference type="STRING" id="29170.A0A368G944"/>
<feature type="transmembrane region" description="Helical" evidence="1">
    <location>
        <begin position="527"/>
        <end position="548"/>
    </location>
</feature>
<evidence type="ECO:0000259" key="3">
    <source>
        <dbReference type="Pfam" id="PF19019"/>
    </source>
</evidence>
<protein>
    <recommendedName>
        <fullName evidence="6">Phlebovirus glycoprotein G2 fusion domain-containing protein</fullName>
    </recommendedName>
</protein>
<evidence type="ECO:0008006" key="6">
    <source>
        <dbReference type="Google" id="ProtNLM"/>
    </source>
</evidence>
<organism evidence="4 5">
    <name type="scientific">Ancylostoma caninum</name>
    <name type="common">Dog hookworm</name>
    <dbReference type="NCBI Taxonomy" id="29170"/>
    <lineage>
        <taxon>Eukaryota</taxon>
        <taxon>Metazoa</taxon>
        <taxon>Ecdysozoa</taxon>
        <taxon>Nematoda</taxon>
        <taxon>Chromadorea</taxon>
        <taxon>Rhabditida</taxon>
        <taxon>Rhabditina</taxon>
        <taxon>Rhabditomorpha</taxon>
        <taxon>Strongyloidea</taxon>
        <taxon>Ancylostomatidae</taxon>
        <taxon>Ancylostomatinae</taxon>
        <taxon>Ancylostoma</taxon>
    </lineage>
</organism>
<dbReference type="InterPro" id="IPR009878">
    <property type="entry name" value="Phlebovirus_G2_fusion"/>
</dbReference>
<evidence type="ECO:0000313" key="5">
    <source>
        <dbReference type="Proteomes" id="UP000252519"/>
    </source>
</evidence>
<feature type="domain" description="Phlebovirus glycoprotein G2 C-terminal" evidence="3">
    <location>
        <begin position="379"/>
        <end position="465"/>
    </location>
</feature>
<keyword evidence="1" id="KW-0472">Membrane</keyword>
<evidence type="ECO:0000313" key="4">
    <source>
        <dbReference type="EMBL" id="RCN39530.1"/>
    </source>
</evidence>
<keyword evidence="1" id="KW-0812">Transmembrane</keyword>
<comment type="caution">
    <text evidence="4">The sequence shown here is derived from an EMBL/GenBank/DDBJ whole genome shotgun (WGS) entry which is preliminary data.</text>
</comment>
<dbReference type="OrthoDB" id="5877039at2759"/>
<reference evidence="4 5" key="1">
    <citation type="submission" date="2014-10" db="EMBL/GenBank/DDBJ databases">
        <title>Draft genome of the hookworm Ancylostoma caninum.</title>
        <authorList>
            <person name="Mitreva M."/>
        </authorList>
    </citation>
    <scope>NUCLEOTIDE SEQUENCE [LARGE SCALE GENOMIC DNA]</scope>
    <source>
        <strain evidence="4 5">Baltimore</strain>
    </source>
</reference>
<keyword evidence="1" id="KW-1133">Transmembrane helix</keyword>
<sequence>MLTIAAIFAFIAKKFCSRKANMRSKRGYQEASQTFPLAHFRRSSFVILAVLCITLTGATGCQKAHIRHDVNLICLNGTKCVLEFDNELSFNTLQNEVCVVLRHENSTVGFLNLKVVEIRNICKKQTLFYTRYTEPETFYQKRCPFMWSWISVKSGAEICTKISGYSMCSNTCAGLACGCLTPFPGCMFFRVAYVPRTPRVYHVFKCASWLMEAHVKMTLSTPKEHVEESIVLDPYIPTEQRGWTLKVSSIKHGHHAILLQRFAETKTSTILVDDNWTAAVKCANAELASNQFHKCEAQHTCACVPNKISVQCVCSSAPVYSQNRTITMLPLRRPHLEISRNNFAVIAIEKDAGVAVLLSTKKRFAIAQQVIDPPCRVLASELVGCYSCQEAARTTLSCYSSRTRQVTLDCSEQSLLLSCSDKNETTNVILQYDSAHVSDNCYYKCGGQTHTLNIRGTLVYHSSIPQHVALGKESTEEHALQMPQLSLSDLRPLISTFKEHWHVALASVAGVGILALLTYLFRPVVLLLLLKFAAEVLQAAVNIIFACLRGFI</sequence>
<keyword evidence="5" id="KW-1185">Reference proteome</keyword>